<feature type="transmembrane region" description="Helical" evidence="6">
    <location>
        <begin position="266"/>
        <end position="292"/>
    </location>
</feature>
<feature type="transmembrane region" description="Helical" evidence="6">
    <location>
        <begin position="32"/>
        <end position="54"/>
    </location>
</feature>
<feature type="transmembrane region" description="Helical" evidence="6">
    <location>
        <begin position="232"/>
        <end position="254"/>
    </location>
</feature>
<evidence type="ECO:0000256" key="5">
    <source>
        <dbReference type="ARBA" id="ARBA00023136"/>
    </source>
</evidence>
<dbReference type="PANTHER" id="PTHR30294:SF29">
    <property type="entry name" value="MULTIDRUG ABC TRANSPORTER PERMEASE YBHS-RELATED"/>
    <property type="match status" value="1"/>
</dbReference>
<feature type="transmembrane region" description="Helical" evidence="6">
    <location>
        <begin position="331"/>
        <end position="352"/>
    </location>
</feature>
<comment type="subcellular location">
    <subcellularLocation>
        <location evidence="1">Cell membrane</location>
        <topology evidence="1">Multi-pass membrane protein</topology>
    </subcellularLocation>
</comment>
<feature type="domain" description="ABC-2 type transporter transmembrane" evidence="7">
    <location>
        <begin position="31"/>
        <end position="378"/>
    </location>
</feature>
<name>A0AAE3GKK7_9PSEU</name>
<keyword evidence="5 6" id="KW-0472">Membrane</keyword>
<keyword evidence="4 6" id="KW-1133">Transmembrane helix</keyword>
<evidence type="ECO:0000313" key="9">
    <source>
        <dbReference type="Proteomes" id="UP001206128"/>
    </source>
</evidence>
<evidence type="ECO:0000256" key="3">
    <source>
        <dbReference type="ARBA" id="ARBA00022692"/>
    </source>
</evidence>
<evidence type="ECO:0000256" key="6">
    <source>
        <dbReference type="SAM" id="Phobius"/>
    </source>
</evidence>
<keyword evidence="9" id="KW-1185">Reference proteome</keyword>
<protein>
    <submittedName>
        <fullName evidence="8">ABC-2 type transport system permease protein</fullName>
    </submittedName>
</protein>
<dbReference type="InterPro" id="IPR013525">
    <property type="entry name" value="ABC2_TM"/>
</dbReference>
<keyword evidence="2" id="KW-1003">Cell membrane</keyword>
<dbReference type="GO" id="GO:0005886">
    <property type="term" value="C:plasma membrane"/>
    <property type="evidence" value="ECO:0007669"/>
    <property type="project" value="UniProtKB-SubCell"/>
</dbReference>
<reference evidence="8" key="1">
    <citation type="submission" date="2022-06" db="EMBL/GenBank/DDBJ databases">
        <title>Genomic Encyclopedia of Archaeal and Bacterial Type Strains, Phase II (KMG-II): from individual species to whole genera.</title>
        <authorList>
            <person name="Goeker M."/>
        </authorList>
    </citation>
    <scope>NUCLEOTIDE SEQUENCE</scope>
    <source>
        <strain evidence="8">DSM 43935</strain>
    </source>
</reference>
<dbReference type="EMBL" id="JAMTCK010000017">
    <property type="protein sequence ID" value="MCP2169200.1"/>
    <property type="molecule type" value="Genomic_DNA"/>
</dbReference>
<feature type="transmembrane region" description="Helical" evidence="6">
    <location>
        <begin position="181"/>
        <end position="203"/>
    </location>
</feature>
<evidence type="ECO:0000259" key="7">
    <source>
        <dbReference type="Pfam" id="PF12698"/>
    </source>
</evidence>
<sequence>MSTTTPPGLNPYRAVLLVGRREFVSRVRTRSFVIGTIVIIAMIAGYVLLQTFLFSQNNKDRVGFTGQATVLGQPLKQTAETLGKQVEIQDVTSLDQGETLVRDGELDALVSGAPDALRVTVKDDLDEPLRAALNAIVQQQVLDAQLAEAGLDPRQVRQNMADVKVEVNSLEPADPQRGERLAVGLMIAFLLYFSLAGFGTMVAQGVVEEKASRVVEVLLATVRPWQLLTGKILGIGAVGLVQILIIGAAGAGLASATDVLTVPSMAFSAVAAGVLWYLLGFLLYATVFAASGSLVSRQEDTQSVVSPTLMVIMIAFVAGFSLLAQDPTSSTVAVMSLIPPFAPILMPSRMVLGVAPAWQVGLSVVLALAAIGVLIWLGGRIYANAVLRTGARVKLRDALR</sequence>
<evidence type="ECO:0000256" key="2">
    <source>
        <dbReference type="ARBA" id="ARBA00022475"/>
    </source>
</evidence>
<gene>
    <name evidence="8" type="ORF">LX83_006084</name>
</gene>
<dbReference type="Proteomes" id="UP001206128">
    <property type="component" value="Unassembled WGS sequence"/>
</dbReference>
<evidence type="ECO:0000256" key="1">
    <source>
        <dbReference type="ARBA" id="ARBA00004651"/>
    </source>
</evidence>
<proteinExistence type="predicted"/>
<dbReference type="Pfam" id="PF12698">
    <property type="entry name" value="ABC2_membrane_3"/>
    <property type="match status" value="1"/>
</dbReference>
<evidence type="ECO:0000256" key="4">
    <source>
        <dbReference type="ARBA" id="ARBA00022989"/>
    </source>
</evidence>
<feature type="transmembrane region" description="Helical" evidence="6">
    <location>
        <begin position="358"/>
        <end position="378"/>
    </location>
</feature>
<dbReference type="GO" id="GO:0140359">
    <property type="term" value="F:ABC-type transporter activity"/>
    <property type="evidence" value="ECO:0007669"/>
    <property type="project" value="InterPro"/>
</dbReference>
<organism evidence="8 9">
    <name type="scientific">Goodfellowiella coeruleoviolacea</name>
    <dbReference type="NCBI Taxonomy" id="334858"/>
    <lineage>
        <taxon>Bacteria</taxon>
        <taxon>Bacillati</taxon>
        <taxon>Actinomycetota</taxon>
        <taxon>Actinomycetes</taxon>
        <taxon>Pseudonocardiales</taxon>
        <taxon>Pseudonocardiaceae</taxon>
        <taxon>Goodfellowiella</taxon>
    </lineage>
</organism>
<accession>A0AAE3GKK7</accession>
<keyword evidence="3 6" id="KW-0812">Transmembrane</keyword>
<comment type="caution">
    <text evidence="8">The sequence shown here is derived from an EMBL/GenBank/DDBJ whole genome shotgun (WGS) entry which is preliminary data.</text>
</comment>
<dbReference type="RefSeq" id="WP_253777770.1">
    <property type="nucleotide sequence ID" value="NZ_JAMTCK010000017.1"/>
</dbReference>
<feature type="transmembrane region" description="Helical" evidence="6">
    <location>
        <begin position="304"/>
        <end position="324"/>
    </location>
</feature>
<evidence type="ECO:0000313" key="8">
    <source>
        <dbReference type="EMBL" id="MCP2169200.1"/>
    </source>
</evidence>
<dbReference type="InterPro" id="IPR051449">
    <property type="entry name" value="ABC-2_transporter_component"/>
</dbReference>
<dbReference type="AlphaFoldDB" id="A0AAE3GKK7"/>
<dbReference type="PANTHER" id="PTHR30294">
    <property type="entry name" value="MEMBRANE COMPONENT OF ABC TRANSPORTER YHHJ-RELATED"/>
    <property type="match status" value="1"/>
</dbReference>